<comment type="similarity">
    <text evidence="2">Belongs to the TMEM120 family.</text>
</comment>
<evidence type="ECO:0000256" key="4">
    <source>
        <dbReference type="ARBA" id="ARBA00022989"/>
    </source>
</evidence>
<feature type="transmembrane region" description="Helical" evidence="6">
    <location>
        <begin position="273"/>
        <end position="295"/>
    </location>
</feature>
<gene>
    <name evidence="7" type="ORF">FKW44_021595</name>
</gene>
<evidence type="ECO:0000256" key="5">
    <source>
        <dbReference type="ARBA" id="ARBA00023136"/>
    </source>
</evidence>
<evidence type="ECO:0000256" key="1">
    <source>
        <dbReference type="ARBA" id="ARBA00004141"/>
    </source>
</evidence>
<evidence type="ECO:0000256" key="3">
    <source>
        <dbReference type="ARBA" id="ARBA00022692"/>
    </source>
</evidence>
<feature type="transmembrane region" description="Helical" evidence="6">
    <location>
        <begin position="161"/>
        <end position="180"/>
    </location>
</feature>
<dbReference type="EMBL" id="CP045905">
    <property type="protein sequence ID" value="QQP36474.1"/>
    <property type="molecule type" value="Genomic_DNA"/>
</dbReference>
<feature type="transmembrane region" description="Helical" evidence="6">
    <location>
        <begin position="192"/>
        <end position="210"/>
    </location>
</feature>
<keyword evidence="8" id="KW-1185">Reference proteome</keyword>
<reference evidence="8" key="1">
    <citation type="submission" date="2021-01" db="EMBL/GenBank/DDBJ databases">
        <title>Caligus Genome Assembly.</title>
        <authorList>
            <person name="Gallardo-Escarate C."/>
        </authorList>
    </citation>
    <scope>NUCLEOTIDE SEQUENCE [LARGE SCALE GENOMIC DNA]</scope>
</reference>
<dbReference type="InterPro" id="IPR012926">
    <property type="entry name" value="TMEM120A/B"/>
</dbReference>
<evidence type="ECO:0000256" key="2">
    <source>
        <dbReference type="ARBA" id="ARBA00009700"/>
    </source>
</evidence>
<dbReference type="Pfam" id="PF07851">
    <property type="entry name" value="TMEM120A-B"/>
    <property type="match status" value="1"/>
</dbReference>
<keyword evidence="5 6" id="KW-0472">Membrane</keyword>
<dbReference type="PANTHER" id="PTHR21433">
    <property type="entry name" value="TRANSMEMBRANE PROTEIN INDUCED BY TUMOR NECROSIS FACTOR ALPHA"/>
    <property type="match status" value="1"/>
</dbReference>
<dbReference type="OrthoDB" id="2015098at2759"/>
<feature type="transmembrane region" description="Helical" evidence="6">
    <location>
        <begin position="136"/>
        <end position="155"/>
    </location>
</feature>
<keyword evidence="4 6" id="KW-1133">Transmembrane helix</keyword>
<evidence type="ECO:0000313" key="7">
    <source>
        <dbReference type="EMBL" id="QQP36474.1"/>
    </source>
</evidence>
<name>A0A7T8JVY2_CALRO</name>
<dbReference type="GO" id="GO:0016020">
    <property type="term" value="C:membrane"/>
    <property type="evidence" value="ECO:0007669"/>
    <property type="project" value="UniProtKB-SubCell"/>
</dbReference>
<sequence length="361" mass="43248">MCCTLKCAHLLFVGDVDHQSHYRMMDEISKDWNSLSKEFGELDIIHTDYLNHFTSTLGLQKRSKSGITHQRYRLQAMESELSQRSSISELRRDILRRYAQLSRMEDHLPRESGLYLKIILGNVNAKFNYKDQYEQFKLIIVLLGCFISVSNLYFNNRILDLLFMFLIVWYYCTLTIRESILKVNGSRIRGWWRAHHFLSTVMGGILLVWPDGECYQSFRPQLMYFNVYLALVQYMQFKYQRGCLYRLRSLGEQSAMDVTVEGFHSWMWKGMGFLLPFLYFGYIWQLYNACTLFYLRYLPSCSTWQSLFYAFSSRFWGRETYSRPPLRDIFPLQFTQFDKYFWNRRSSAASQDSDERSRKED</sequence>
<comment type="subcellular location">
    <subcellularLocation>
        <location evidence="1">Membrane</location>
        <topology evidence="1">Multi-pass membrane protein</topology>
    </subcellularLocation>
</comment>
<dbReference type="PANTHER" id="PTHR21433:SF0">
    <property type="entry name" value="TRANSMEMBRANE PROTEIN 120 HOMOLOG"/>
    <property type="match status" value="1"/>
</dbReference>
<proteinExistence type="inferred from homology"/>
<evidence type="ECO:0000256" key="6">
    <source>
        <dbReference type="SAM" id="Phobius"/>
    </source>
</evidence>
<keyword evidence="3 6" id="KW-0812">Transmembrane</keyword>
<protein>
    <submittedName>
        <fullName evidence="7">Transmembrane protein 120 -like protein</fullName>
    </submittedName>
</protein>
<evidence type="ECO:0000313" key="8">
    <source>
        <dbReference type="Proteomes" id="UP000595437"/>
    </source>
</evidence>
<accession>A0A7T8JVY2</accession>
<dbReference type="Proteomes" id="UP000595437">
    <property type="component" value="Chromosome 16"/>
</dbReference>
<dbReference type="AlphaFoldDB" id="A0A7T8JVY2"/>
<organism evidence="7 8">
    <name type="scientific">Caligus rogercresseyi</name>
    <name type="common">Sea louse</name>
    <dbReference type="NCBI Taxonomy" id="217165"/>
    <lineage>
        <taxon>Eukaryota</taxon>
        <taxon>Metazoa</taxon>
        <taxon>Ecdysozoa</taxon>
        <taxon>Arthropoda</taxon>
        <taxon>Crustacea</taxon>
        <taxon>Multicrustacea</taxon>
        <taxon>Hexanauplia</taxon>
        <taxon>Copepoda</taxon>
        <taxon>Siphonostomatoida</taxon>
        <taxon>Caligidae</taxon>
        <taxon>Caligus</taxon>
    </lineage>
</organism>